<proteinExistence type="predicted"/>
<feature type="compositionally biased region" description="Basic and acidic residues" evidence="1">
    <location>
        <begin position="526"/>
        <end position="537"/>
    </location>
</feature>
<organism evidence="3 4">
    <name type="scientific">Nocardia uniformis</name>
    <dbReference type="NCBI Taxonomy" id="53432"/>
    <lineage>
        <taxon>Bacteria</taxon>
        <taxon>Bacillati</taxon>
        <taxon>Actinomycetota</taxon>
        <taxon>Actinomycetes</taxon>
        <taxon>Mycobacteriales</taxon>
        <taxon>Nocardiaceae</taxon>
        <taxon>Nocardia</taxon>
    </lineage>
</organism>
<reference evidence="3 4" key="1">
    <citation type="submission" date="2020-05" db="EMBL/GenBank/DDBJ databases">
        <title>MicrobeNet Type strains.</title>
        <authorList>
            <person name="Nicholson A.C."/>
        </authorList>
    </citation>
    <scope>NUCLEOTIDE SEQUENCE [LARGE SCALE GENOMIC DNA]</scope>
    <source>
        <strain evidence="3 4">JCM 3224</strain>
    </source>
</reference>
<dbReference type="AlphaFoldDB" id="A0A849C3D4"/>
<evidence type="ECO:0000259" key="2">
    <source>
        <dbReference type="Pfam" id="PF25547"/>
    </source>
</evidence>
<feature type="compositionally biased region" description="Polar residues" evidence="1">
    <location>
        <begin position="254"/>
        <end position="279"/>
    </location>
</feature>
<sequence length="571" mass="58755">MAIEIPHEVALFLNVMGVPYPDIDEDQVRELARQVRDFAANVANTHESATGAIDRMGSVYSGYSYEQLVAAWARMSATHMADLDRACQVTAQVLDAAANVITIVKAAVLAGLAALAASYASLMAATIATAGLSAAMTVAIRAAAARLVTAMEQTLLVYLAAEVIGKAIEPLEDTVARMINGVAYEAAADALGVPPPPNSSALPLHIEPDEVMRYAQVLDDHADDIVGHAGRFADTVAALDFTTASGIYDAVPPSNENTPHRSASVSQPGTAVTPPSTSDRTAEPNVATTGAQPIATMPDTGTSNGAGPADTPHGRQSRAAFESAGSSPANASDHVGAASHTTADTDSVRPTAIHRPNAYGDGSLPTAADAIPGQGRDAGVSVPLHSSAVGTGQAAQSGNSITATGTPVTGADVHRHPVEPVALAGKHQDAADDVVVGPALSPATHATAGHPPPTDDRSTASTRWGRSARPGDQLGSPARPARQRTTARRPITPDTDRKPGPTPWSTTPHAAPATGPKTTVVAPTRIEPRPQRHEDVTTARPDQATGQHRIRQSAEDTSSVARQVDSGVDSR</sequence>
<dbReference type="InterPro" id="IPR057746">
    <property type="entry name" value="CpnT-like_N"/>
</dbReference>
<evidence type="ECO:0000256" key="1">
    <source>
        <dbReference type="SAM" id="MobiDB-lite"/>
    </source>
</evidence>
<evidence type="ECO:0000313" key="3">
    <source>
        <dbReference type="EMBL" id="NNH73243.1"/>
    </source>
</evidence>
<accession>A0A849C3D4</accession>
<feature type="region of interest" description="Disordered" evidence="1">
    <location>
        <begin position="441"/>
        <end position="571"/>
    </location>
</feature>
<dbReference type="RefSeq" id="WP_067527726.1">
    <property type="nucleotide sequence ID" value="NZ_JABELX010000009.1"/>
</dbReference>
<evidence type="ECO:0000313" key="4">
    <source>
        <dbReference type="Proteomes" id="UP000586827"/>
    </source>
</evidence>
<dbReference type="Proteomes" id="UP000586827">
    <property type="component" value="Unassembled WGS sequence"/>
</dbReference>
<name>A0A849C3D4_9NOCA</name>
<feature type="domain" description="Outer membrane channel protein CpnT-like N-terminal" evidence="2">
    <location>
        <begin position="15"/>
        <end position="143"/>
    </location>
</feature>
<protein>
    <recommendedName>
        <fullName evidence="2">Outer membrane channel protein CpnT-like N-terminal domain-containing protein</fullName>
    </recommendedName>
</protein>
<feature type="region of interest" description="Disordered" evidence="1">
    <location>
        <begin position="250"/>
        <end position="413"/>
    </location>
</feature>
<keyword evidence="4" id="KW-1185">Reference proteome</keyword>
<dbReference type="Gene3D" id="1.10.287.1060">
    <property type="entry name" value="ESAT-6-like"/>
    <property type="match status" value="1"/>
</dbReference>
<gene>
    <name evidence="3" type="ORF">HLB23_25865</name>
</gene>
<dbReference type="EMBL" id="JABELX010000009">
    <property type="protein sequence ID" value="NNH73243.1"/>
    <property type="molecule type" value="Genomic_DNA"/>
</dbReference>
<feature type="compositionally biased region" description="Polar residues" evidence="1">
    <location>
        <begin position="388"/>
        <end position="407"/>
    </location>
</feature>
<dbReference type="Pfam" id="PF25547">
    <property type="entry name" value="WXG100_2"/>
    <property type="match status" value="1"/>
</dbReference>
<comment type="caution">
    <text evidence="3">The sequence shown here is derived from an EMBL/GenBank/DDBJ whole genome shotgun (WGS) entry which is preliminary data.</text>
</comment>